<keyword evidence="2" id="KW-0238">DNA-binding</keyword>
<dbReference type="PRINTS" id="PR00037">
    <property type="entry name" value="HTHLACR"/>
</dbReference>
<proteinExistence type="predicted"/>
<accession>A0ABR7IQE4</accession>
<feature type="domain" description="HTH deoR-type" evidence="4">
    <location>
        <begin position="3"/>
        <end position="58"/>
    </location>
</feature>
<dbReference type="InterPro" id="IPR018356">
    <property type="entry name" value="Tscrpt_reg_HTH_DeoR_CS"/>
</dbReference>
<dbReference type="SMART" id="SM01134">
    <property type="entry name" value="DeoRC"/>
    <property type="match status" value="1"/>
</dbReference>
<protein>
    <submittedName>
        <fullName evidence="5">DeoR/GlpR transcriptional regulator</fullName>
    </submittedName>
</protein>
<evidence type="ECO:0000313" key="6">
    <source>
        <dbReference type="Proteomes" id="UP000649151"/>
    </source>
</evidence>
<dbReference type="SUPFAM" id="SSF100950">
    <property type="entry name" value="NagB/RpiA/CoA transferase-like"/>
    <property type="match status" value="1"/>
</dbReference>
<evidence type="ECO:0000256" key="1">
    <source>
        <dbReference type="ARBA" id="ARBA00023015"/>
    </source>
</evidence>
<dbReference type="Pfam" id="PF00455">
    <property type="entry name" value="DeoRC"/>
    <property type="match status" value="1"/>
</dbReference>
<dbReference type="InterPro" id="IPR050313">
    <property type="entry name" value="Carb_Metab_HTH_regulators"/>
</dbReference>
<evidence type="ECO:0000256" key="2">
    <source>
        <dbReference type="ARBA" id="ARBA00023125"/>
    </source>
</evidence>
<evidence type="ECO:0000256" key="3">
    <source>
        <dbReference type="ARBA" id="ARBA00023163"/>
    </source>
</evidence>
<dbReference type="RefSeq" id="WP_069989053.1">
    <property type="nucleotide sequence ID" value="NZ_JACOQK010000001.1"/>
</dbReference>
<evidence type="ECO:0000259" key="4">
    <source>
        <dbReference type="PROSITE" id="PS51000"/>
    </source>
</evidence>
<dbReference type="InterPro" id="IPR037171">
    <property type="entry name" value="NagB/RpiA_transferase-like"/>
</dbReference>
<organism evidence="5 6">
    <name type="scientific">Clostridium facile</name>
    <dbReference type="NCBI Taxonomy" id="2763035"/>
    <lineage>
        <taxon>Bacteria</taxon>
        <taxon>Bacillati</taxon>
        <taxon>Bacillota</taxon>
        <taxon>Clostridia</taxon>
        <taxon>Eubacteriales</taxon>
        <taxon>Clostridiaceae</taxon>
        <taxon>Clostridium</taxon>
    </lineage>
</organism>
<dbReference type="SUPFAM" id="SSF46785">
    <property type="entry name" value="Winged helix' DNA-binding domain"/>
    <property type="match status" value="1"/>
</dbReference>
<evidence type="ECO:0000313" key="5">
    <source>
        <dbReference type="EMBL" id="MBC5787354.1"/>
    </source>
</evidence>
<dbReference type="PANTHER" id="PTHR30363">
    <property type="entry name" value="HTH-TYPE TRANSCRIPTIONAL REGULATOR SRLR-RELATED"/>
    <property type="match status" value="1"/>
</dbReference>
<dbReference type="PANTHER" id="PTHR30363:SF44">
    <property type="entry name" value="AGA OPERON TRANSCRIPTIONAL REPRESSOR-RELATED"/>
    <property type="match status" value="1"/>
</dbReference>
<dbReference type="EMBL" id="JACOQK010000001">
    <property type="protein sequence ID" value="MBC5787354.1"/>
    <property type="molecule type" value="Genomic_DNA"/>
</dbReference>
<gene>
    <name evidence="5" type="ORF">H8Z77_04840</name>
</gene>
<dbReference type="InterPro" id="IPR014036">
    <property type="entry name" value="DeoR-like_C"/>
</dbReference>
<dbReference type="Pfam" id="PF08220">
    <property type="entry name" value="HTH_DeoR"/>
    <property type="match status" value="1"/>
</dbReference>
<dbReference type="Gene3D" id="3.40.50.1360">
    <property type="match status" value="1"/>
</dbReference>
<dbReference type="InterPro" id="IPR036388">
    <property type="entry name" value="WH-like_DNA-bd_sf"/>
</dbReference>
<keyword evidence="3" id="KW-0804">Transcription</keyword>
<reference evidence="5 6" key="1">
    <citation type="submission" date="2020-08" db="EMBL/GenBank/DDBJ databases">
        <title>Genome public.</title>
        <authorList>
            <person name="Liu C."/>
            <person name="Sun Q."/>
        </authorList>
    </citation>
    <scope>NUCLEOTIDE SEQUENCE [LARGE SCALE GENOMIC DNA]</scope>
    <source>
        <strain evidence="5 6">NSJ-27</strain>
    </source>
</reference>
<sequence>MLPLQRQNDILEILSKQHVASVEDLCKQLYSSGATIRRDLKKLEADGLIKRTHGGAAIIESTTSEFPLALRESENMEQKDMIAQKALRYIRNGQTIFLDSSSTVCRLARYLKNYSDITVVTNGIRVADILADYKGVKVYCAGGMVRQNAKSIVGSAACEFISHFHADLAFMSSRGIDLTIGATVPSEDEANIKRAFINSTKRPILLFDSSKLDTQYFCRICHLNQFWQLICDIELPKKYQDLQYQTEQNTLI</sequence>
<dbReference type="Gene3D" id="1.10.10.10">
    <property type="entry name" value="Winged helix-like DNA-binding domain superfamily/Winged helix DNA-binding domain"/>
    <property type="match status" value="1"/>
</dbReference>
<dbReference type="InterPro" id="IPR001034">
    <property type="entry name" value="DeoR_HTH"/>
</dbReference>
<dbReference type="SMART" id="SM00420">
    <property type="entry name" value="HTH_DEOR"/>
    <property type="match status" value="1"/>
</dbReference>
<dbReference type="PROSITE" id="PS51000">
    <property type="entry name" value="HTH_DEOR_2"/>
    <property type="match status" value="1"/>
</dbReference>
<dbReference type="Proteomes" id="UP000649151">
    <property type="component" value="Unassembled WGS sequence"/>
</dbReference>
<keyword evidence="6" id="KW-1185">Reference proteome</keyword>
<dbReference type="InterPro" id="IPR036390">
    <property type="entry name" value="WH_DNA-bd_sf"/>
</dbReference>
<dbReference type="PROSITE" id="PS00894">
    <property type="entry name" value="HTH_DEOR_1"/>
    <property type="match status" value="1"/>
</dbReference>
<name>A0ABR7IQE4_9CLOT</name>
<keyword evidence="1" id="KW-0805">Transcription regulation</keyword>
<comment type="caution">
    <text evidence="5">The sequence shown here is derived from an EMBL/GenBank/DDBJ whole genome shotgun (WGS) entry which is preliminary data.</text>
</comment>